<dbReference type="PANTHER" id="PTHR10742">
    <property type="entry name" value="FLAVIN MONOAMINE OXIDASE"/>
    <property type="match status" value="1"/>
</dbReference>
<dbReference type="Pfam" id="PF01593">
    <property type="entry name" value="Amino_oxidase"/>
    <property type="match status" value="1"/>
</dbReference>
<dbReference type="SUPFAM" id="SSF51905">
    <property type="entry name" value="FAD/NAD(P)-binding domain"/>
    <property type="match status" value="1"/>
</dbReference>
<dbReference type="InterPro" id="IPR036188">
    <property type="entry name" value="FAD/NAD-bd_sf"/>
</dbReference>
<organism evidence="3 4">
    <name type="scientific">Meloidogyne incognita</name>
    <name type="common">Southern root-knot nematode worm</name>
    <name type="synonym">Oxyuris incognita</name>
    <dbReference type="NCBI Taxonomy" id="6306"/>
    <lineage>
        <taxon>Eukaryota</taxon>
        <taxon>Metazoa</taxon>
        <taxon>Ecdysozoa</taxon>
        <taxon>Nematoda</taxon>
        <taxon>Chromadorea</taxon>
        <taxon>Rhabditida</taxon>
        <taxon>Tylenchina</taxon>
        <taxon>Tylenchomorpha</taxon>
        <taxon>Tylenchoidea</taxon>
        <taxon>Meloidogynidae</taxon>
        <taxon>Meloidogyninae</taxon>
        <taxon>Meloidogyne</taxon>
        <taxon>Meloidogyne incognita group</taxon>
    </lineage>
</organism>
<dbReference type="GO" id="GO:0046592">
    <property type="term" value="F:polyamine oxidase activity"/>
    <property type="evidence" value="ECO:0007669"/>
    <property type="project" value="TreeGrafter"/>
</dbReference>
<dbReference type="AlphaFoldDB" id="A0A914ML21"/>
<dbReference type="Proteomes" id="UP000887563">
    <property type="component" value="Unplaced"/>
</dbReference>
<evidence type="ECO:0000313" key="4">
    <source>
        <dbReference type="WBParaSite" id="Minc3s02108g28331"/>
    </source>
</evidence>
<sequence length="523" mass="59554">MRFFLQLITVINLLTIADEGFLTGPEVFNDLNENCSLLNVSIAIVGAGFSGLSAFNHLSSIGLHNVQIFEASNRVGGRVYPLEFEGIFLQQGAEFINGEDNAIYKAASRLGLITGEVDDSALISEDAQFVSSPNCQIPQDKLNKFAEFSSFLELKYAEMAMDNREIWSKTVAQVFDRDYEEFLRKMNASKEDRLQYDSLAKIYRGYYEGEWSAPIDKLALHNYVKWKDGSKSFPFSSFTLNSRGYAPILAELVENVPVNKLNLNSRVVQIDYRGKHVRLKLRKTNLLEDQNLMEEEWLSTHFDFVIITVPIGHLKQFSSTMFLPQLPKIKLKIIEAIGFGSMEKVFLVYDKPFWPENMTSLIALNCNYEGEEEGRIRDSLHTLQPHPWAKNRILVLWLSGNGPRLVNALTDSMLSELITKHLKEVLQDKNIRPPVKIIRTKWLNDQNFLGSYTYITPQSSLISDDPFSILAEPIYSKNDQKLKLLFAGEGTHSQIFQTTIGAFESGQREAERIKEYLIGINKC</sequence>
<dbReference type="WBParaSite" id="Minc3s02108g28331">
    <property type="protein sequence ID" value="Minc3s02108g28331"/>
    <property type="gene ID" value="Minc3s02108g28331"/>
</dbReference>
<feature type="domain" description="Amine oxidase" evidence="2">
    <location>
        <begin position="49"/>
        <end position="513"/>
    </location>
</feature>
<dbReference type="PANTHER" id="PTHR10742:SF407">
    <property type="entry name" value="AMINE OXIDASE DOMAIN-CONTAINING PROTEIN"/>
    <property type="match status" value="1"/>
</dbReference>
<keyword evidence="1" id="KW-0732">Signal</keyword>
<evidence type="ECO:0000259" key="2">
    <source>
        <dbReference type="Pfam" id="PF01593"/>
    </source>
</evidence>
<feature type="chain" id="PRO_5036675122" evidence="1">
    <location>
        <begin position="20"/>
        <end position="523"/>
    </location>
</feature>
<dbReference type="SUPFAM" id="SSF54373">
    <property type="entry name" value="FAD-linked reductases, C-terminal domain"/>
    <property type="match status" value="1"/>
</dbReference>
<dbReference type="Gene3D" id="3.90.660.10">
    <property type="match status" value="1"/>
</dbReference>
<evidence type="ECO:0000256" key="1">
    <source>
        <dbReference type="SAM" id="SignalP"/>
    </source>
</evidence>
<dbReference type="Gene3D" id="3.50.50.60">
    <property type="entry name" value="FAD/NAD(P)-binding domain"/>
    <property type="match status" value="1"/>
</dbReference>
<reference evidence="4" key="1">
    <citation type="submission" date="2022-11" db="UniProtKB">
        <authorList>
            <consortium name="WormBaseParasite"/>
        </authorList>
    </citation>
    <scope>IDENTIFICATION</scope>
</reference>
<name>A0A914ML21_MELIC</name>
<dbReference type="InterPro" id="IPR050281">
    <property type="entry name" value="Flavin_monoamine_oxidase"/>
</dbReference>
<proteinExistence type="predicted"/>
<accession>A0A914ML21</accession>
<keyword evidence="3" id="KW-1185">Reference proteome</keyword>
<evidence type="ECO:0000313" key="3">
    <source>
        <dbReference type="Proteomes" id="UP000887563"/>
    </source>
</evidence>
<dbReference type="InterPro" id="IPR002937">
    <property type="entry name" value="Amino_oxidase"/>
</dbReference>
<feature type="signal peptide" evidence="1">
    <location>
        <begin position="1"/>
        <end position="19"/>
    </location>
</feature>
<protein>
    <submittedName>
        <fullName evidence="4">Amine oxidase domain-containing protein</fullName>
    </submittedName>
</protein>